<dbReference type="InterPro" id="IPR011611">
    <property type="entry name" value="PfkB_dom"/>
</dbReference>
<dbReference type="NCBIfam" id="TIGR03828">
    <property type="entry name" value="pfkB"/>
    <property type="match status" value="1"/>
</dbReference>
<dbReference type="GO" id="GO:0009024">
    <property type="term" value="F:tagatose-6-phosphate kinase activity"/>
    <property type="evidence" value="ECO:0007669"/>
    <property type="project" value="UniProtKB-EC"/>
</dbReference>
<evidence type="ECO:0000259" key="9">
    <source>
        <dbReference type="Pfam" id="PF00294"/>
    </source>
</evidence>
<dbReference type="GO" id="GO:0005524">
    <property type="term" value="F:ATP binding"/>
    <property type="evidence" value="ECO:0007669"/>
    <property type="project" value="UniProtKB-UniRule"/>
</dbReference>
<dbReference type="PIRSF" id="PIRSF000535">
    <property type="entry name" value="1PFK/6PFK/LacC"/>
    <property type="match status" value="1"/>
</dbReference>
<dbReference type="FunFam" id="3.40.1190.20:FF:000001">
    <property type="entry name" value="Phosphofructokinase"/>
    <property type="match status" value="1"/>
</dbReference>
<dbReference type="InterPro" id="IPR029056">
    <property type="entry name" value="Ribokinase-like"/>
</dbReference>
<gene>
    <name evidence="10" type="primary">pfkB</name>
    <name evidence="10" type="ORF">EBO34_11190</name>
</gene>
<dbReference type="PANTHER" id="PTHR46566">
    <property type="entry name" value="1-PHOSPHOFRUCTOKINASE-RELATED"/>
    <property type="match status" value="1"/>
</dbReference>
<evidence type="ECO:0000313" key="11">
    <source>
        <dbReference type="Proteomes" id="UP000278746"/>
    </source>
</evidence>
<protein>
    <recommendedName>
        <fullName evidence="7">Tagatose-6-phosphate kinase</fullName>
        <ecNumber evidence="7">2.7.1.144</ecNumber>
    </recommendedName>
</protein>
<dbReference type="Gene3D" id="3.40.1190.20">
    <property type="match status" value="1"/>
</dbReference>
<dbReference type="GO" id="GO:0008662">
    <property type="term" value="F:1-phosphofructokinase activity"/>
    <property type="evidence" value="ECO:0007669"/>
    <property type="project" value="UniProtKB-UniRule"/>
</dbReference>
<dbReference type="GO" id="GO:0005829">
    <property type="term" value="C:cytosol"/>
    <property type="evidence" value="ECO:0007669"/>
    <property type="project" value="TreeGrafter"/>
</dbReference>
<keyword evidence="3 7" id="KW-0547">Nucleotide-binding</keyword>
<feature type="domain" description="Carbohydrate kinase PfkB" evidence="9">
    <location>
        <begin position="18"/>
        <end position="287"/>
    </location>
</feature>
<reference evidence="10 11" key="1">
    <citation type="submission" date="2018-10" db="EMBL/GenBank/DDBJ databases">
        <title>Bacillus Keqinensis sp. nov., a moderately halophilic bacterium isolated from a saline-alkaline lake.</title>
        <authorList>
            <person name="Wang H."/>
        </authorList>
    </citation>
    <scope>NUCLEOTIDE SEQUENCE [LARGE SCALE GENOMIC DNA]</scope>
    <source>
        <strain evidence="10 11">KQ-3</strain>
    </source>
</reference>
<evidence type="ECO:0000256" key="6">
    <source>
        <dbReference type="ARBA" id="ARBA00047745"/>
    </source>
</evidence>
<accession>A0A3M7U0C3</accession>
<evidence type="ECO:0000256" key="1">
    <source>
        <dbReference type="ARBA" id="ARBA00005380"/>
    </source>
</evidence>
<organism evidence="10 11">
    <name type="scientific">Alteribacter keqinensis</name>
    <dbReference type="NCBI Taxonomy" id="2483800"/>
    <lineage>
        <taxon>Bacteria</taxon>
        <taxon>Bacillati</taxon>
        <taxon>Bacillota</taxon>
        <taxon>Bacilli</taxon>
        <taxon>Bacillales</taxon>
        <taxon>Bacillaceae</taxon>
        <taxon>Alteribacter</taxon>
    </lineage>
</organism>
<sequence>MIYTITLNPSADYLMQLPELKPGETNRAVSSDLVSGGKGINVAEVLTNFKEPVTAMGFLAGFTGSFVKNEVGRKGIHSDFIFTEGLTRINVKIKAGEETEINGQGPVISEGEIALLKQKLSNLTEEDLLVLSGSVPAGVPAEFYKEVVEQVLKSGAKTVLDTSGEPLKKGIEANPFLIKPNKAELSALYDQPVNDLDAAITLGKKAVEDGAENVLLSLGAEGALLINKDECFTAKAPKGKLINSVGAGDSMVAGFLYAYANKVDLKGCFQYSVAAGSATAFSQGFCTKEQADELAVSIAVQSI</sequence>
<dbReference type="SUPFAM" id="SSF53613">
    <property type="entry name" value="Ribokinase-like"/>
    <property type="match status" value="1"/>
</dbReference>
<dbReference type="Pfam" id="PF00294">
    <property type="entry name" value="PfkB"/>
    <property type="match status" value="1"/>
</dbReference>
<dbReference type="GO" id="GO:0016052">
    <property type="term" value="P:carbohydrate catabolic process"/>
    <property type="evidence" value="ECO:0007669"/>
    <property type="project" value="UniProtKB-ARBA"/>
</dbReference>
<dbReference type="EC" id="2.7.1.144" evidence="7"/>
<dbReference type="NCBIfam" id="TIGR03168">
    <property type="entry name" value="1-PFK"/>
    <property type="match status" value="1"/>
</dbReference>
<keyword evidence="4 8" id="KW-0418">Kinase</keyword>
<dbReference type="InterPro" id="IPR017583">
    <property type="entry name" value="Tagatose/fructose_Pkinase"/>
</dbReference>
<dbReference type="CDD" id="cd01164">
    <property type="entry name" value="FruK_PfkB_like"/>
    <property type="match status" value="1"/>
</dbReference>
<proteinExistence type="inferred from homology"/>
<evidence type="ECO:0000256" key="2">
    <source>
        <dbReference type="ARBA" id="ARBA00022679"/>
    </source>
</evidence>
<comment type="similarity">
    <text evidence="1">Belongs to the carbohydrate kinase pfkB family.</text>
</comment>
<keyword evidence="5 7" id="KW-0067">ATP-binding</keyword>
<dbReference type="InterPro" id="IPR002173">
    <property type="entry name" value="Carboh/pur_kinase_PfkB_CS"/>
</dbReference>
<comment type="function">
    <text evidence="8">Catalyzes the ATP-dependent phosphorylation of fructose-l-phosphate to fructose-l,6-bisphosphate.</text>
</comment>
<keyword evidence="11" id="KW-1185">Reference proteome</keyword>
<dbReference type="PROSITE" id="PS00584">
    <property type="entry name" value="PFKB_KINASES_2"/>
    <property type="match status" value="1"/>
</dbReference>
<name>A0A3M7U0C3_9BACI</name>
<dbReference type="Proteomes" id="UP000278746">
    <property type="component" value="Unassembled WGS sequence"/>
</dbReference>
<comment type="similarity">
    <text evidence="7">Belongs to the carbohydrate kinase PfkB family. LacC subfamily.</text>
</comment>
<keyword evidence="2 7" id="KW-0808">Transferase</keyword>
<keyword evidence="7" id="KW-0423">Lactose metabolism</keyword>
<dbReference type="OrthoDB" id="9801219at2"/>
<dbReference type="InterPro" id="IPR022463">
    <property type="entry name" value="1-PFruKinase"/>
</dbReference>
<evidence type="ECO:0000256" key="5">
    <source>
        <dbReference type="ARBA" id="ARBA00022840"/>
    </source>
</evidence>
<evidence type="ECO:0000256" key="7">
    <source>
        <dbReference type="PIRNR" id="PIRNR000535"/>
    </source>
</evidence>
<comment type="caution">
    <text evidence="10">The sequence shown here is derived from an EMBL/GenBank/DDBJ whole genome shotgun (WGS) entry which is preliminary data.</text>
</comment>
<comment type="catalytic activity">
    <reaction evidence="6 8">
        <text>beta-D-fructose 1-phosphate + ATP = beta-D-fructose 1,6-bisphosphate + ADP + H(+)</text>
        <dbReference type="Rhea" id="RHEA:14213"/>
        <dbReference type="ChEBI" id="CHEBI:15378"/>
        <dbReference type="ChEBI" id="CHEBI:30616"/>
        <dbReference type="ChEBI" id="CHEBI:32966"/>
        <dbReference type="ChEBI" id="CHEBI:138881"/>
        <dbReference type="ChEBI" id="CHEBI:456216"/>
        <dbReference type="EC" id="2.7.1.56"/>
    </reaction>
</comment>
<comment type="catalytic activity">
    <reaction evidence="7">
        <text>D-tagatofuranose 6-phosphate + ATP = D-tagatofuranose 1,6-bisphosphate + ADP + H(+)</text>
        <dbReference type="Rhea" id="RHEA:12420"/>
        <dbReference type="ChEBI" id="CHEBI:15378"/>
        <dbReference type="ChEBI" id="CHEBI:30616"/>
        <dbReference type="ChEBI" id="CHEBI:58694"/>
        <dbReference type="ChEBI" id="CHEBI:58695"/>
        <dbReference type="ChEBI" id="CHEBI:456216"/>
        <dbReference type="EC" id="2.7.1.144"/>
    </reaction>
</comment>
<dbReference type="EMBL" id="RHIB01000001">
    <property type="protein sequence ID" value="RNA70454.1"/>
    <property type="molecule type" value="Genomic_DNA"/>
</dbReference>
<dbReference type="GO" id="GO:0044281">
    <property type="term" value="P:small molecule metabolic process"/>
    <property type="evidence" value="ECO:0007669"/>
    <property type="project" value="UniProtKB-ARBA"/>
</dbReference>
<dbReference type="AlphaFoldDB" id="A0A3M7U0C3"/>
<dbReference type="PANTHER" id="PTHR46566:SF1">
    <property type="entry name" value="1-PHOSPHOFRUCTOKINASE"/>
    <property type="match status" value="1"/>
</dbReference>
<dbReference type="GO" id="GO:0005988">
    <property type="term" value="P:lactose metabolic process"/>
    <property type="evidence" value="ECO:0007669"/>
    <property type="project" value="UniProtKB-KW"/>
</dbReference>
<evidence type="ECO:0000256" key="4">
    <source>
        <dbReference type="ARBA" id="ARBA00022777"/>
    </source>
</evidence>
<evidence type="ECO:0000256" key="3">
    <source>
        <dbReference type="ARBA" id="ARBA00022741"/>
    </source>
</evidence>
<evidence type="ECO:0000256" key="8">
    <source>
        <dbReference type="RuleBase" id="RU369061"/>
    </source>
</evidence>
<comment type="pathway">
    <text evidence="7">Carbohydrate metabolism; D-tagatose 6-phosphate degradation; D-glyceraldehyde 3-phosphate and glycerone phosphate from D-tagatose 6-phosphate: step 1/2.</text>
</comment>
<dbReference type="RefSeq" id="WP_122898265.1">
    <property type="nucleotide sequence ID" value="NZ_RHIB01000001.1"/>
</dbReference>
<evidence type="ECO:0000313" key="10">
    <source>
        <dbReference type="EMBL" id="RNA70454.1"/>
    </source>
</evidence>